<dbReference type="CDD" id="cd03022">
    <property type="entry name" value="DsbA_HCCA_Iso"/>
    <property type="match status" value="1"/>
</dbReference>
<name>A0A502DJ85_9BURK</name>
<dbReference type="PANTHER" id="PTHR42943">
    <property type="entry name" value="GLUTATHIONE S-TRANSFERASE KAPPA"/>
    <property type="match status" value="1"/>
</dbReference>
<dbReference type="RefSeq" id="WP_140843795.1">
    <property type="nucleotide sequence ID" value="NZ_RCZI01000005.1"/>
</dbReference>
<dbReference type="PIRSF" id="PIRSF006386">
    <property type="entry name" value="HCCAis_GSTk"/>
    <property type="match status" value="1"/>
</dbReference>
<dbReference type="GO" id="GO:0004364">
    <property type="term" value="F:glutathione transferase activity"/>
    <property type="evidence" value="ECO:0007669"/>
    <property type="project" value="TreeGrafter"/>
</dbReference>
<proteinExistence type="inferred from homology"/>
<evidence type="ECO:0000259" key="3">
    <source>
        <dbReference type="Pfam" id="PF01323"/>
    </source>
</evidence>
<feature type="domain" description="DSBA-like thioredoxin" evidence="3">
    <location>
        <begin position="4"/>
        <end position="188"/>
    </location>
</feature>
<dbReference type="GO" id="GO:0018845">
    <property type="term" value="F:2-hydroxychromene-2-carboxylate isomerase activity"/>
    <property type="evidence" value="ECO:0007669"/>
    <property type="project" value="UniProtKB-UniRule"/>
</dbReference>
<evidence type="ECO:0000313" key="5">
    <source>
        <dbReference type="Proteomes" id="UP000319212"/>
    </source>
</evidence>
<dbReference type="EC" id="5.99.1.4" evidence="1"/>
<comment type="caution">
    <text evidence="4">The sequence shown here is derived from an EMBL/GenBank/DDBJ whole genome shotgun (WGS) entry which is preliminary data.</text>
</comment>
<organism evidence="4 5">
    <name type="scientific">Variovorax guangxiensis</name>
    <dbReference type="NCBI Taxonomy" id="1775474"/>
    <lineage>
        <taxon>Bacteria</taxon>
        <taxon>Pseudomonadati</taxon>
        <taxon>Pseudomonadota</taxon>
        <taxon>Betaproteobacteria</taxon>
        <taxon>Burkholderiales</taxon>
        <taxon>Comamonadaceae</taxon>
        <taxon>Variovorax</taxon>
    </lineage>
</organism>
<dbReference type="InterPro" id="IPR001853">
    <property type="entry name" value="DSBA-like_thioredoxin_dom"/>
</dbReference>
<dbReference type="GO" id="GO:0006749">
    <property type="term" value="P:glutathione metabolic process"/>
    <property type="evidence" value="ECO:0007669"/>
    <property type="project" value="TreeGrafter"/>
</dbReference>
<evidence type="ECO:0000256" key="1">
    <source>
        <dbReference type="PIRNR" id="PIRNR006386"/>
    </source>
</evidence>
<dbReference type="InterPro" id="IPR036249">
    <property type="entry name" value="Thioredoxin-like_sf"/>
</dbReference>
<dbReference type="EMBL" id="RCZI01000005">
    <property type="protein sequence ID" value="TPG25263.1"/>
    <property type="molecule type" value="Genomic_DNA"/>
</dbReference>
<dbReference type="OrthoDB" id="8560325at2"/>
<dbReference type="SUPFAM" id="SSF52833">
    <property type="entry name" value="Thioredoxin-like"/>
    <property type="match status" value="1"/>
</dbReference>
<dbReference type="Pfam" id="PF01323">
    <property type="entry name" value="DSBA"/>
    <property type="match status" value="1"/>
</dbReference>
<comment type="similarity">
    <text evidence="1">Belongs to the GST superfamily. NadH family.</text>
</comment>
<dbReference type="PANTHER" id="PTHR42943:SF2">
    <property type="entry name" value="GLUTATHIONE S-TRANSFERASE KAPPA 1"/>
    <property type="match status" value="1"/>
</dbReference>
<gene>
    <name evidence="4" type="ORF">EAH82_17075</name>
</gene>
<protein>
    <recommendedName>
        <fullName evidence="1">2-hydroxychromene-2-carboxylate isomerase</fullName>
        <ecNumber evidence="1">5.99.1.4</ecNumber>
    </recommendedName>
</protein>
<dbReference type="GO" id="GO:0004602">
    <property type="term" value="F:glutathione peroxidase activity"/>
    <property type="evidence" value="ECO:0007669"/>
    <property type="project" value="TreeGrafter"/>
</dbReference>
<comment type="catalytic activity">
    <reaction evidence="1">
        <text>2-hydroxychromene-2-carboxylate = (3E)-4-(2-hydroxyphenyl)-2-oxobut-3-enoate</text>
        <dbReference type="Rhea" id="RHEA:27401"/>
        <dbReference type="ChEBI" id="CHEBI:59350"/>
        <dbReference type="ChEBI" id="CHEBI:59353"/>
        <dbReference type="EC" id="5.99.1.4"/>
    </reaction>
</comment>
<evidence type="ECO:0000313" key="4">
    <source>
        <dbReference type="EMBL" id="TPG25263.1"/>
    </source>
</evidence>
<dbReference type="Proteomes" id="UP000319212">
    <property type="component" value="Unassembled WGS sequence"/>
</dbReference>
<dbReference type="GO" id="GO:1901170">
    <property type="term" value="P:naphthalene catabolic process"/>
    <property type="evidence" value="ECO:0007669"/>
    <property type="project" value="InterPro"/>
</dbReference>
<feature type="active site" description="Nucleophile" evidence="2">
    <location>
        <position position="12"/>
    </location>
</feature>
<keyword evidence="1 4" id="KW-0413">Isomerase</keyword>
<dbReference type="Gene3D" id="3.40.30.10">
    <property type="entry name" value="Glutaredoxin"/>
    <property type="match status" value="1"/>
</dbReference>
<reference evidence="4 5" key="1">
    <citation type="journal article" date="2019" name="Environ. Microbiol.">
        <title>Species interactions and distinct microbial communities in high Arctic permafrost affected cryosols are associated with the CH4 and CO2 gas fluxes.</title>
        <authorList>
            <person name="Altshuler I."/>
            <person name="Hamel J."/>
            <person name="Turney S."/>
            <person name="Magnuson E."/>
            <person name="Levesque R."/>
            <person name="Greer C."/>
            <person name="Whyte L.G."/>
        </authorList>
    </citation>
    <scope>NUCLEOTIDE SEQUENCE [LARGE SCALE GENOMIC DNA]</scope>
    <source>
        <strain evidence="4 5">S06.C</strain>
    </source>
</reference>
<dbReference type="InterPro" id="IPR051924">
    <property type="entry name" value="GST_Kappa/NadH"/>
</dbReference>
<dbReference type="AlphaFoldDB" id="A0A502DJ85"/>
<evidence type="ECO:0000256" key="2">
    <source>
        <dbReference type="PIRSR" id="PIRSR006386-1"/>
    </source>
</evidence>
<dbReference type="InterPro" id="IPR014440">
    <property type="entry name" value="HCCAis_GSTk"/>
</dbReference>
<accession>A0A502DJ85</accession>
<dbReference type="InterPro" id="IPR044087">
    <property type="entry name" value="NahD-like"/>
</dbReference>
<sequence>MKHITFYLDFISPYAYLAFEQLPQALEGLSYSVTYKPVLLGAMLKHHGQLGPAEVPVKRAWTYRHVLWLGHAHGIPIEMPATHPYNPLAHLRLALATTHDGAVNRHVAETLFRDVWRGGGEAGDAGRLAALGAQLPPVRDARGDAVKAQLRANTDEALAGGAFGVPAFEVDGRMFWGFDGLPMLRAALHDDPWFSGAEWSGADQRPGLSRNIP</sequence>